<reference evidence="3" key="2">
    <citation type="journal article" date="2016" name="PLoS ONE">
        <title>Comparison of O-Antigen Gene Clusters of All O-Serogroups of Escherichia coli and Proposal for Adopting a New Nomenclature for O-Typing.</title>
        <authorList>
            <person name="DebRoy C."/>
            <person name="Fratamico P.M."/>
            <person name="Yan X."/>
            <person name="Baranzoni G."/>
            <person name="Liu Y."/>
            <person name="Needleman D.S."/>
            <person name="Tebbs R."/>
            <person name="O'Connell C.D."/>
            <person name="Allred A."/>
            <person name="Swimley M."/>
            <person name="Mwangi M."/>
            <person name="Kapur V."/>
            <person name="Raygoza Garay J.A."/>
            <person name="Roberts E.L."/>
            <person name="Katani R."/>
        </authorList>
    </citation>
    <scope>NUCLEOTIDE SEQUENCE</scope>
    <source>
        <strain evidence="3">1792-54</strain>
    </source>
</reference>
<evidence type="ECO:0000259" key="2">
    <source>
        <dbReference type="Pfam" id="PF00534"/>
    </source>
</evidence>
<evidence type="ECO:0000313" key="3">
    <source>
        <dbReference type="EMBL" id="AIG62728.1"/>
    </source>
</evidence>
<dbReference type="GO" id="GO:0016757">
    <property type="term" value="F:glycosyltransferase activity"/>
    <property type="evidence" value="ECO:0007669"/>
    <property type="project" value="InterPro"/>
</dbReference>
<sequence>MVKKLVGLAKNNHPEKRCIADTEIYNVRNFKKNNYYYYYGYLLRLLKKDCLGTFKFRPILKKILHDVDCFMFFNDIGYLDDNDWISFFETTIPRLPSIKDIHRDHNDKINYPRLNEVKTDLESLVHENCKRLIAISNSAFEIQSTLLKSYPEYKDIILNKTEVIHPPQRLLFKDKLKSTKFKFIFVGNDFYRKGGGEVVLAFQKLIKEYSFLNKNVSLILIGDLNRKYNYVHGEFQFKISYFKQIEDIIYSSNNIRLYTNISNMSVLKLMSESSVGILPTWGDTYGYSVLEMQSFGLPVITSNVRALPEINHNDLIFNVDTNILGEIVIDSFEQRDAISEKIIDGVKKKMEYILLGDNKLHMFSEWSIDNIRTNHDPDIFYKKILNIIDEKR</sequence>
<accession>A0A0A8J762</accession>
<dbReference type="PANTHER" id="PTHR46401:SF2">
    <property type="entry name" value="GLYCOSYLTRANSFERASE WBBK-RELATED"/>
    <property type="match status" value="1"/>
</dbReference>
<dbReference type="Pfam" id="PF00534">
    <property type="entry name" value="Glycos_transf_1"/>
    <property type="match status" value="1"/>
</dbReference>
<dbReference type="BioCyc" id="MetaCyc:MONOMER-21586"/>
<dbReference type="SUPFAM" id="SSF53756">
    <property type="entry name" value="UDP-Glycosyltransferase/glycogen phosphorylase"/>
    <property type="match status" value="1"/>
</dbReference>
<reference evidence="4" key="1">
    <citation type="journal article" date="2014" name="DNA Res.">
        <title>A complete view of the genetic diversity of the Escherichia coli O-antigen biosynthesis gene cluster.</title>
        <authorList>
            <person name="Iguchi A."/>
            <person name="Iyoda S."/>
            <person name="Kikuchi T."/>
            <person name="Ogura Y."/>
            <person name="Katsura K."/>
            <person name="Ohnishi M."/>
            <person name="Hayashi T."/>
            <person name="Thomson N.R."/>
        </authorList>
    </citation>
    <scope>NUCLEOTIDE SEQUENCE</scope>
    <source>
        <strain evidence="4">1792-54</strain>
    </source>
</reference>
<organism evidence="4">
    <name type="scientific">Escherichia coli</name>
    <dbReference type="NCBI Taxonomy" id="562"/>
    <lineage>
        <taxon>Bacteria</taxon>
        <taxon>Pseudomonadati</taxon>
        <taxon>Pseudomonadota</taxon>
        <taxon>Gammaproteobacteria</taxon>
        <taxon>Enterobacterales</taxon>
        <taxon>Enterobacteriaceae</taxon>
        <taxon>Escherichia</taxon>
    </lineage>
</organism>
<feature type="domain" description="Glycosyl transferase family 1" evidence="2">
    <location>
        <begin position="172"/>
        <end position="315"/>
    </location>
</feature>
<dbReference type="AlphaFoldDB" id="A0A0A8J762"/>
<keyword evidence="1 4" id="KW-0808">Transferase</keyword>
<dbReference type="EMBL" id="AB812069">
    <property type="protein sequence ID" value="BAQ01867.1"/>
    <property type="molecule type" value="Genomic_DNA"/>
</dbReference>
<dbReference type="PANTHER" id="PTHR46401">
    <property type="entry name" value="GLYCOSYLTRANSFERASE WBBK-RELATED"/>
    <property type="match status" value="1"/>
</dbReference>
<dbReference type="RefSeq" id="WP_001718467.1">
    <property type="nucleotide sequence ID" value="NZ_CP024269.1"/>
</dbReference>
<dbReference type="EMBL" id="KJ778796">
    <property type="protein sequence ID" value="AIG62728.1"/>
    <property type="molecule type" value="Genomic_DNA"/>
</dbReference>
<proteinExistence type="predicted"/>
<evidence type="ECO:0000313" key="4">
    <source>
        <dbReference type="EMBL" id="BAQ01867.1"/>
    </source>
</evidence>
<dbReference type="GO" id="GO:0009103">
    <property type="term" value="P:lipopolysaccharide biosynthetic process"/>
    <property type="evidence" value="ECO:0007669"/>
    <property type="project" value="TreeGrafter"/>
</dbReference>
<name>A0A0A8J762_ECOLX</name>
<evidence type="ECO:0000256" key="1">
    <source>
        <dbReference type="ARBA" id="ARBA00022679"/>
    </source>
</evidence>
<dbReference type="Gene3D" id="3.40.50.2000">
    <property type="entry name" value="Glycogen Phosphorylase B"/>
    <property type="match status" value="1"/>
</dbReference>
<protein>
    <submittedName>
        <fullName evidence="3">Glycosyl transferase family 1</fullName>
    </submittedName>
    <submittedName>
        <fullName evidence="4">Putative glycosyltransferase</fullName>
    </submittedName>
</protein>
<dbReference type="InterPro" id="IPR001296">
    <property type="entry name" value="Glyco_trans_1"/>
</dbReference>